<feature type="region of interest" description="Disordered" evidence="1">
    <location>
        <begin position="234"/>
        <end position="298"/>
    </location>
</feature>
<feature type="compositionally biased region" description="Polar residues" evidence="1">
    <location>
        <begin position="137"/>
        <end position="148"/>
    </location>
</feature>
<dbReference type="InterPro" id="IPR012442">
    <property type="entry name" value="DUF1645_plant"/>
</dbReference>
<dbReference type="Pfam" id="PF07816">
    <property type="entry name" value="DUF1645"/>
    <property type="match status" value="1"/>
</dbReference>
<organism evidence="2 3">
    <name type="scientific">Rhynchospora tenuis</name>
    <dbReference type="NCBI Taxonomy" id="198213"/>
    <lineage>
        <taxon>Eukaryota</taxon>
        <taxon>Viridiplantae</taxon>
        <taxon>Streptophyta</taxon>
        <taxon>Embryophyta</taxon>
        <taxon>Tracheophyta</taxon>
        <taxon>Spermatophyta</taxon>
        <taxon>Magnoliopsida</taxon>
        <taxon>Liliopsida</taxon>
        <taxon>Poales</taxon>
        <taxon>Cyperaceae</taxon>
        <taxon>Cyperoideae</taxon>
        <taxon>Rhynchosporeae</taxon>
        <taxon>Rhynchospora</taxon>
    </lineage>
</organism>
<dbReference type="PANTHER" id="PTHR33095">
    <property type="entry name" value="OS07G0619500 PROTEIN"/>
    <property type="match status" value="1"/>
</dbReference>
<evidence type="ECO:0000313" key="2">
    <source>
        <dbReference type="EMBL" id="KAJ3700211.1"/>
    </source>
</evidence>
<protein>
    <submittedName>
        <fullName evidence="2">Uncharacterized protein</fullName>
    </submittedName>
</protein>
<gene>
    <name evidence="2" type="ORF">LUZ61_003916</name>
</gene>
<evidence type="ECO:0000313" key="3">
    <source>
        <dbReference type="Proteomes" id="UP001210211"/>
    </source>
</evidence>
<keyword evidence="3" id="KW-1185">Reference proteome</keyword>
<feature type="compositionally biased region" description="Low complexity" evidence="1">
    <location>
        <begin position="363"/>
        <end position="374"/>
    </location>
</feature>
<dbReference type="AlphaFoldDB" id="A0AAD6ET88"/>
<reference evidence="2 3" key="1">
    <citation type="journal article" date="2022" name="Cell">
        <title>Repeat-based holocentromeres influence genome architecture and karyotype evolution.</title>
        <authorList>
            <person name="Hofstatter P.G."/>
            <person name="Thangavel G."/>
            <person name="Lux T."/>
            <person name="Neumann P."/>
            <person name="Vondrak T."/>
            <person name="Novak P."/>
            <person name="Zhang M."/>
            <person name="Costa L."/>
            <person name="Castellani M."/>
            <person name="Scott A."/>
            <person name="Toegelov H."/>
            <person name="Fuchs J."/>
            <person name="Mata-Sucre Y."/>
            <person name="Dias Y."/>
            <person name="Vanzela A.L.L."/>
            <person name="Huettel B."/>
            <person name="Almeida C.C.S."/>
            <person name="Simkova H."/>
            <person name="Souza G."/>
            <person name="Pedrosa-Harand A."/>
            <person name="Macas J."/>
            <person name="Mayer K.F.X."/>
            <person name="Houben A."/>
            <person name="Marques A."/>
        </authorList>
    </citation>
    <scope>NUCLEOTIDE SEQUENCE [LARGE SCALE GENOMIC DNA]</scope>
    <source>
        <strain evidence="2">RhyTen1mFocal</strain>
    </source>
</reference>
<name>A0AAD6ET88_9POAL</name>
<proteinExistence type="predicted"/>
<comment type="caution">
    <text evidence="2">The sequence shown here is derived from an EMBL/GenBank/DDBJ whole genome shotgun (WGS) entry which is preliminary data.</text>
</comment>
<evidence type="ECO:0000256" key="1">
    <source>
        <dbReference type="SAM" id="MobiDB-lite"/>
    </source>
</evidence>
<feature type="region of interest" description="Disordered" evidence="1">
    <location>
        <begin position="340"/>
        <end position="374"/>
    </location>
</feature>
<feature type="compositionally biased region" description="Basic and acidic residues" evidence="1">
    <location>
        <begin position="348"/>
        <end position="360"/>
    </location>
</feature>
<feature type="region of interest" description="Disordered" evidence="1">
    <location>
        <begin position="122"/>
        <end position="164"/>
    </location>
</feature>
<accession>A0AAD6ET88</accession>
<dbReference type="PANTHER" id="PTHR33095:SF81">
    <property type="entry name" value="OS07G0619500 PROTEIN"/>
    <property type="match status" value="1"/>
</dbReference>
<feature type="region of interest" description="Disordered" evidence="1">
    <location>
        <begin position="1"/>
        <end position="75"/>
    </location>
</feature>
<feature type="compositionally biased region" description="Low complexity" evidence="1">
    <location>
        <begin position="282"/>
        <end position="297"/>
    </location>
</feature>
<dbReference type="EMBL" id="JAMRDG010000001">
    <property type="protein sequence ID" value="KAJ3700211.1"/>
    <property type="molecule type" value="Genomic_DNA"/>
</dbReference>
<feature type="compositionally biased region" description="Polar residues" evidence="1">
    <location>
        <begin position="15"/>
        <end position="33"/>
    </location>
</feature>
<dbReference type="Proteomes" id="UP001210211">
    <property type="component" value="Unassembled WGS sequence"/>
</dbReference>
<sequence>MEEVAPAKQELQDPPLTTTTSSPGDVAATTNQFEFDFPAPDSNGVSNPFEFPPASPTSRRSNPFMDDLSPTSPRRSINPFDFFCHYTSAPSSPNRAAAIYAEFKSEEDSFLARASFSTSSKVPFDWEEKPGTPKSPLANSEKSITSSPEFEFNAPVEENTPKTDLTTADELFEEGKIRPLKPPPRLQLLAMDESRTSMSANSSPRSAKSWALLSPRVRAKSDFDPFAVALAVATTDRGREEKVRSSHARKVSRSLSPSPLGRGNLLEEKIKSFKSSTPPPLTETSSTDTVTSKSSSNRSRKKWRLSDLLLFRNASEGRVTGNRSKDPIFKYSPSGIFNGSPVSPSPAAEKKVGGGDETKKHSSLGLKGMKGGKLFMKKPTTTVNEKQQNIAMQDDQKKKNHVPIRQGVFSCMRLNPSMNRLVRGMNTHHLSKEK</sequence>